<dbReference type="PANTHER" id="PTHR42760:SF133">
    <property type="entry name" value="3-OXOACYL-[ACYL-CARRIER-PROTEIN] REDUCTASE"/>
    <property type="match status" value="1"/>
</dbReference>
<dbReference type="Proteomes" id="UP001321492">
    <property type="component" value="Unassembled WGS sequence"/>
</dbReference>
<keyword evidence="4" id="KW-1185">Reference proteome</keyword>
<dbReference type="PRINTS" id="PR00081">
    <property type="entry name" value="GDHRDH"/>
</dbReference>
<evidence type="ECO:0000313" key="3">
    <source>
        <dbReference type="EMBL" id="MDJ1159446.1"/>
    </source>
</evidence>
<proteinExistence type="inferred from homology"/>
<dbReference type="InterPro" id="IPR036291">
    <property type="entry name" value="NAD(P)-bd_dom_sf"/>
</dbReference>
<dbReference type="PANTHER" id="PTHR42760">
    <property type="entry name" value="SHORT-CHAIN DEHYDROGENASES/REDUCTASES FAMILY MEMBER"/>
    <property type="match status" value="1"/>
</dbReference>
<dbReference type="PROSITE" id="PS00061">
    <property type="entry name" value="ADH_SHORT"/>
    <property type="match status" value="1"/>
</dbReference>
<dbReference type="RefSeq" id="WP_283741443.1">
    <property type="nucleotide sequence ID" value="NZ_JASJEV010000009.1"/>
</dbReference>
<sequence>MDLGARLRGKRLFVTGASGGLGAHFATLAARHGAAVVVGARRRARLDALVADLGGLGAAAAVAVDLDVADEVSVAAALSAAEDAVGPLDVVVNNAGIGGEGRAAVETAASDFDAVMATNLRGVWLVATEAARRWRAAGRGGTIVNIASILGLRVAGHVAPYCVSKAGVVQMTKTLALEWARHGIRVNALAPGYIETDINAGFLASEAGQALLKRIPMRRAGTPDDLDGPFLLLATDASAWMTGSVVTVDGGHLVSSL</sequence>
<accession>A0ABT7ALH6</accession>
<dbReference type="EMBL" id="JASJEV010000009">
    <property type="protein sequence ID" value="MDJ1159446.1"/>
    <property type="molecule type" value="Genomic_DNA"/>
</dbReference>
<organism evidence="3 4">
    <name type="scientific">Chelatococcus albus</name>
    <dbReference type="NCBI Taxonomy" id="3047466"/>
    <lineage>
        <taxon>Bacteria</taxon>
        <taxon>Pseudomonadati</taxon>
        <taxon>Pseudomonadota</taxon>
        <taxon>Alphaproteobacteria</taxon>
        <taxon>Hyphomicrobiales</taxon>
        <taxon>Chelatococcaceae</taxon>
        <taxon>Chelatococcus</taxon>
    </lineage>
</organism>
<dbReference type="InterPro" id="IPR002347">
    <property type="entry name" value="SDR_fam"/>
</dbReference>
<dbReference type="SUPFAM" id="SSF51735">
    <property type="entry name" value="NAD(P)-binding Rossmann-fold domains"/>
    <property type="match status" value="1"/>
</dbReference>
<comment type="similarity">
    <text evidence="1">Belongs to the short-chain dehydrogenases/reductases (SDR) family.</text>
</comment>
<protein>
    <submittedName>
        <fullName evidence="3">SDR family oxidoreductase</fullName>
    </submittedName>
</protein>
<evidence type="ECO:0000313" key="4">
    <source>
        <dbReference type="Proteomes" id="UP001321492"/>
    </source>
</evidence>
<dbReference type="PRINTS" id="PR00080">
    <property type="entry name" value="SDRFAMILY"/>
</dbReference>
<dbReference type="Gene3D" id="3.40.50.720">
    <property type="entry name" value="NAD(P)-binding Rossmann-like Domain"/>
    <property type="match status" value="1"/>
</dbReference>
<name>A0ABT7ALH6_9HYPH</name>
<evidence type="ECO:0000256" key="1">
    <source>
        <dbReference type="ARBA" id="ARBA00006484"/>
    </source>
</evidence>
<keyword evidence="2" id="KW-0560">Oxidoreductase</keyword>
<comment type="caution">
    <text evidence="3">The sequence shown here is derived from an EMBL/GenBank/DDBJ whole genome shotgun (WGS) entry which is preliminary data.</text>
</comment>
<reference evidence="3 4" key="1">
    <citation type="submission" date="2023-05" db="EMBL/GenBank/DDBJ databases">
        <title>Chelatococcus sp. nov., a moderately thermophilic bacterium isolated from hot spring microbial mat.</title>
        <authorList>
            <person name="Hu C.-J."/>
            <person name="Li W.-J."/>
        </authorList>
    </citation>
    <scope>NUCLEOTIDE SEQUENCE [LARGE SCALE GENOMIC DNA]</scope>
    <source>
        <strain evidence="3 4">SYSU G07232</strain>
    </source>
</reference>
<dbReference type="InterPro" id="IPR020904">
    <property type="entry name" value="Sc_DH/Rdtase_CS"/>
</dbReference>
<dbReference type="Pfam" id="PF13561">
    <property type="entry name" value="adh_short_C2"/>
    <property type="match status" value="1"/>
</dbReference>
<evidence type="ECO:0000256" key="2">
    <source>
        <dbReference type="ARBA" id="ARBA00023002"/>
    </source>
</evidence>
<gene>
    <name evidence="3" type="ORF">QNA08_14500</name>
</gene>